<keyword evidence="2" id="KW-1133">Transmembrane helix</keyword>
<evidence type="ECO:0000256" key="1">
    <source>
        <dbReference type="SAM" id="MobiDB-lite"/>
    </source>
</evidence>
<feature type="transmembrane region" description="Helical" evidence="2">
    <location>
        <begin position="53"/>
        <end position="74"/>
    </location>
</feature>
<feature type="domain" description="CAAX prenyl protease 2/Lysostaphin resistance protein A-like" evidence="3">
    <location>
        <begin position="172"/>
        <end position="257"/>
    </location>
</feature>
<dbReference type="InterPro" id="IPR003675">
    <property type="entry name" value="Rce1/LyrA-like_dom"/>
</dbReference>
<organism evidence="4 5">
    <name type="scientific">Bifidobacterium callitrichidarum</name>
    <dbReference type="NCBI Taxonomy" id="2052941"/>
    <lineage>
        <taxon>Bacteria</taxon>
        <taxon>Bacillati</taxon>
        <taxon>Actinomycetota</taxon>
        <taxon>Actinomycetes</taxon>
        <taxon>Bifidobacteriales</taxon>
        <taxon>Bifidobacteriaceae</taxon>
        <taxon>Bifidobacterium</taxon>
    </lineage>
</organism>
<dbReference type="GO" id="GO:0080120">
    <property type="term" value="P:CAAX-box protein maturation"/>
    <property type="evidence" value="ECO:0007669"/>
    <property type="project" value="UniProtKB-ARBA"/>
</dbReference>
<dbReference type="GO" id="GO:0006508">
    <property type="term" value="P:proteolysis"/>
    <property type="evidence" value="ECO:0007669"/>
    <property type="project" value="UniProtKB-KW"/>
</dbReference>
<evidence type="ECO:0000256" key="2">
    <source>
        <dbReference type="SAM" id="Phobius"/>
    </source>
</evidence>
<feature type="compositionally biased region" description="Low complexity" evidence="1">
    <location>
        <begin position="10"/>
        <end position="30"/>
    </location>
</feature>
<dbReference type="PANTHER" id="PTHR36435:SF1">
    <property type="entry name" value="CAAX AMINO TERMINAL PROTEASE FAMILY PROTEIN"/>
    <property type="match status" value="1"/>
</dbReference>
<dbReference type="PANTHER" id="PTHR36435">
    <property type="entry name" value="SLR1288 PROTEIN"/>
    <property type="match status" value="1"/>
</dbReference>
<keyword evidence="4" id="KW-0378">Hydrolase</keyword>
<feature type="transmembrane region" description="Helical" evidence="2">
    <location>
        <begin position="202"/>
        <end position="218"/>
    </location>
</feature>
<proteinExistence type="predicted"/>
<feature type="region of interest" description="Disordered" evidence="1">
    <location>
        <begin position="1"/>
        <end position="38"/>
    </location>
</feature>
<keyword evidence="5" id="KW-1185">Reference proteome</keyword>
<keyword evidence="4" id="KW-0645">Protease</keyword>
<reference evidence="4 5" key="1">
    <citation type="journal article" date="2018" name="Int. J. Syst. Evol. Microbiol.">
        <title>Bifidobacterium callitrichidarum sp. nov. from the faeces of the emperor tamarin (Saguinus imperator).</title>
        <authorList>
            <person name="Modesto M."/>
            <person name="Michelini S."/>
            <person name="Sansosti M.C."/>
            <person name="De Filippo C."/>
            <person name="Cavalieri D."/>
            <person name="Qvirist L."/>
            <person name="Andlid T."/>
            <person name="Spiezio C."/>
            <person name="Sandri C."/>
            <person name="Pascarelli S."/>
            <person name="Sgorbati B."/>
            <person name="Mattarelli P."/>
        </authorList>
    </citation>
    <scope>NUCLEOTIDE SEQUENCE [LARGE SCALE GENOMIC DNA]</scope>
    <source>
        <strain evidence="4 5">TRI 5</strain>
    </source>
</reference>
<feature type="transmembrane region" description="Helical" evidence="2">
    <location>
        <begin position="172"/>
        <end position="190"/>
    </location>
</feature>
<dbReference type="Proteomes" id="UP000245876">
    <property type="component" value="Unassembled WGS sequence"/>
</dbReference>
<feature type="transmembrane region" description="Helical" evidence="2">
    <location>
        <begin position="247"/>
        <end position="267"/>
    </location>
</feature>
<name>A0A2U2N101_9BIFI</name>
<comment type="caution">
    <text evidence="4">The sequence shown here is derived from an EMBL/GenBank/DDBJ whole genome shotgun (WGS) entry which is preliminary data.</text>
</comment>
<keyword evidence="4" id="KW-0482">Metalloprotease</keyword>
<evidence type="ECO:0000313" key="4">
    <source>
        <dbReference type="EMBL" id="PWG62748.1"/>
    </source>
</evidence>
<keyword evidence="2" id="KW-0472">Membrane</keyword>
<keyword evidence="2" id="KW-0812">Transmembrane</keyword>
<dbReference type="GO" id="GO:0008237">
    <property type="term" value="F:metallopeptidase activity"/>
    <property type="evidence" value="ECO:0007669"/>
    <property type="project" value="UniProtKB-KW"/>
</dbReference>
<feature type="transmembrane region" description="Helical" evidence="2">
    <location>
        <begin position="297"/>
        <end position="321"/>
    </location>
</feature>
<feature type="transmembrane region" description="Helical" evidence="2">
    <location>
        <begin position="86"/>
        <end position="111"/>
    </location>
</feature>
<feature type="transmembrane region" description="Helical" evidence="2">
    <location>
        <begin position="132"/>
        <end position="152"/>
    </location>
</feature>
<evidence type="ECO:0000313" key="5">
    <source>
        <dbReference type="Proteomes" id="UP000245876"/>
    </source>
</evidence>
<dbReference type="AlphaFoldDB" id="A0A2U2N101"/>
<accession>A0A2U2N101</accession>
<dbReference type="GO" id="GO:0004175">
    <property type="term" value="F:endopeptidase activity"/>
    <property type="evidence" value="ECO:0007669"/>
    <property type="project" value="UniProtKB-ARBA"/>
</dbReference>
<dbReference type="Pfam" id="PF02517">
    <property type="entry name" value="Rce1-like"/>
    <property type="match status" value="1"/>
</dbReference>
<feature type="transmembrane region" description="Helical" evidence="2">
    <location>
        <begin position="350"/>
        <end position="366"/>
    </location>
</feature>
<evidence type="ECO:0000259" key="3">
    <source>
        <dbReference type="Pfam" id="PF02517"/>
    </source>
</evidence>
<dbReference type="RefSeq" id="WP_109057969.1">
    <property type="nucleotide sequence ID" value="NZ_QFFM01000032.1"/>
</dbReference>
<gene>
    <name evidence="4" type="ORF">DF196_11635</name>
</gene>
<dbReference type="OrthoDB" id="3429192at2"/>
<dbReference type="InterPro" id="IPR052710">
    <property type="entry name" value="CAAX_protease"/>
</dbReference>
<protein>
    <submittedName>
        <fullName evidence="4">CPBP family intramembrane metalloprotease domain-containing protein</fullName>
    </submittedName>
</protein>
<sequence length="367" mass="41307">MSEPIPTMPAPNAQQPQYQPQPGQSPQPQDSDPRRAQHARQGRDWWFTAHRRFSLIGASLTIMILIWNGLNILLGTSLDPMFGGNMPVWVNLLISSGPLYLVAIPLSMLIVTRVPAIRTIQYPMRVGEFFQMLIMCFPVMYLGSILGFVLNLVLTGGRGANRLNQVMGGDEWWATLLFVVILAPIVEEWLFRKELISRLRRYGEKTAIVFSAITFGLFHMNLFQFFYAFGLGLIFGYVYTRTSRLRYTVLMHMVINLNGSVVAPFLVEQVDPRIMNGSMSQEELLRMASEPGAGMGGIGYLSLYGMVLMGLTIAGIVLLIIKRKSWEFYPAPEELPAGLKVRTVYGNPGVIVYLLLTISLTVWMLFM</sequence>
<dbReference type="EMBL" id="QFFM01000032">
    <property type="protein sequence ID" value="PWG62748.1"/>
    <property type="molecule type" value="Genomic_DNA"/>
</dbReference>